<evidence type="ECO:0000313" key="7">
    <source>
        <dbReference type="EMBL" id="ABM36575.1"/>
    </source>
</evidence>
<sequence length="272" mass="28601">MKTTLKTIAACALLACATATFAAGNHAGGHDHGPAKAQSIGEAGVAANVTRTVEVDMSDAMRFTPAAIQAKQGETIRFVVKNSGQLSHEFVLGTEKDLKAHYEVMKKSPHMEHADDNMLTVAPGQSGELLWRFTQAGKVDFACLHPGHYDAGMKGAVAVASSGQPAKPAMGMSGMSGTSDMTKVNDVNSPAPKMDMKGMEMSSGEVKKIDKQAQKITLKHGPIKNLDMPGMTMVFKVADPSLLDKVKAGDTVKFTAEDQGGAMVVTAIEAVK</sequence>
<keyword evidence="8" id="KW-1185">Reference proteome</keyword>
<dbReference type="Proteomes" id="UP000000644">
    <property type="component" value="Chromosome"/>
</dbReference>
<keyword evidence="2" id="KW-0479">Metal-binding</keyword>
<protein>
    <submittedName>
        <fullName evidence="7">Blue (Type 1) copper domain protein</fullName>
    </submittedName>
</protein>
<dbReference type="InterPro" id="IPR000923">
    <property type="entry name" value="BlueCu_1"/>
</dbReference>
<dbReference type="GO" id="GO:0005507">
    <property type="term" value="F:copper ion binding"/>
    <property type="evidence" value="ECO:0007669"/>
    <property type="project" value="InterPro"/>
</dbReference>
<dbReference type="InterPro" id="IPR042230">
    <property type="entry name" value="CusF_sf"/>
</dbReference>
<keyword evidence="3" id="KW-0574">Periplasm</keyword>
<feature type="signal peptide" evidence="5">
    <location>
        <begin position="1"/>
        <end position="22"/>
    </location>
</feature>
<name>A1VLP7_POLNA</name>
<accession>A1VLP7</accession>
<evidence type="ECO:0000256" key="4">
    <source>
        <dbReference type="ARBA" id="ARBA00023008"/>
    </source>
</evidence>
<comment type="subcellular location">
    <subcellularLocation>
        <location evidence="1">Periplasm</location>
    </subcellularLocation>
</comment>
<dbReference type="InterPro" id="IPR008972">
    <property type="entry name" value="Cupredoxin"/>
</dbReference>
<dbReference type="AlphaFoldDB" id="A1VLP7"/>
<dbReference type="KEGG" id="pna:Pnap_1260"/>
<dbReference type="SUPFAM" id="SSF49503">
    <property type="entry name" value="Cupredoxins"/>
    <property type="match status" value="1"/>
</dbReference>
<feature type="chain" id="PRO_5002639844" evidence="5">
    <location>
        <begin position="23"/>
        <end position="272"/>
    </location>
</feature>
<evidence type="ECO:0000259" key="6">
    <source>
        <dbReference type="Pfam" id="PF00127"/>
    </source>
</evidence>
<dbReference type="eggNOG" id="COG5569">
    <property type="taxonomic scope" value="Bacteria"/>
</dbReference>
<feature type="domain" description="Blue (type 1) copper" evidence="6">
    <location>
        <begin position="53"/>
        <end position="159"/>
    </location>
</feature>
<dbReference type="STRING" id="365044.Pnap_1260"/>
<evidence type="ECO:0000256" key="2">
    <source>
        <dbReference type="ARBA" id="ARBA00022723"/>
    </source>
</evidence>
<dbReference type="HOGENOM" id="CLU_102172_0_0_4"/>
<dbReference type="InterPro" id="IPR050845">
    <property type="entry name" value="Cu-binding_ET"/>
</dbReference>
<keyword evidence="5" id="KW-0732">Signal</keyword>
<dbReference type="Gene3D" id="2.40.50.320">
    <property type="entry name" value="Copper binding periplasmic protein CusF"/>
    <property type="match status" value="1"/>
</dbReference>
<dbReference type="OrthoDB" id="9816061at2"/>
<keyword evidence="4" id="KW-0186">Copper</keyword>
<dbReference type="eggNOG" id="COG4454">
    <property type="taxonomic scope" value="Bacteria"/>
</dbReference>
<dbReference type="Pfam" id="PF11604">
    <property type="entry name" value="CusF_Ec"/>
    <property type="match status" value="1"/>
</dbReference>
<proteinExistence type="predicted"/>
<dbReference type="Pfam" id="PF00127">
    <property type="entry name" value="Copper-bind"/>
    <property type="match status" value="1"/>
</dbReference>
<gene>
    <name evidence="7" type="ordered locus">Pnap_1260</name>
</gene>
<dbReference type="GO" id="GO:0042597">
    <property type="term" value="C:periplasmic space"/>
    <property type="evidence" value="ECO:0007669"/>
    <property type="project" value="UniProtKB-SubCell"/>
</dbReference>
<dbReference type="GO" id="GO:0009055">
    <property type="term" value="F:electron transfer activity"/>
    <property type="evidence" value="ECO:0007669"/>
    <property type="project" value="InterPro"/>
</dbReference>
<dbReference type="PANTHER" id="PTHR38439:SF3">
    <property type="entry name" value="COPPER-RESISTANT CUPROPROTEIN COPI"/>
    <property type="match status" value="1"/>
</dbReference>
<dbReference type="Gene3D" id="2.60.40.420">
    <property type="entry name" value="Cupredoxins - blue copper proteins"/>
    <property type="match status" value="1"/>
</dbReference>
<evidence type="ECO:0000256" key="1">
    <source>
        <dbReference type="ARBA" id="ARBA00004418"/>
    </source>
</evidence>
<evidence type="ECO:0000256" key="5">
    <source>
        <dbReference type="SAM" id="SignalP"/>
    </source>
</evidence>
<organism evidence="7 8">
    <name type="scientific">Polaromonas naphthalenivorans (strain CJ2)</name>
    <dbReference type="NCBI Taxonomy" id="365044"/>
    <lineage>
        <taxon>Bacteria</taxon>
        <taxon>Pseudomonadati</taxon>
        <taxon>Pseudomonadota</taxon>
        <taxon>Betaproteobacteria</taxon>
        <taxon>Burkholderiales</taxon>
        <taxon>Comamonadaceae</taxon>
        <taxon>Polaromonas</taxon>
    </lineage>
</organism>
<dbReference type="CDD" id="cd04211">
    <property type="entry name" value="Cupredoxin_like_2"/>
    <property type="match status" value="1"/>
</dbReference>
<dbReference type="EMBL" id="CP000529">
    <property type="protein sequence ID" value="ABM36575.1"/>
    <property type="molecule type" value="Genomic_DNA"/>
</dbReference>
<evidence type="ECO:0000313" key="8">
    <source>
        <dbReference type="Proteomes" id="UP000000644"/>
    </source>
</evidence>
<reference evidence="8" key="1">
    <citation type="journal article" date="2009" name="Environ. Microbiol.">
        <title>The genome of Polaromonas naphthalenivorans strain CJ2, isolated from coal tar-contaminated sediment, reveals physiological and metabolic versatility and evolution through extensive horizontal gene transfer.</title>
        <authorList>
            <person name="Yagi J.M."/>
            <person name="Sims D."/>
            <person name="Brettin T."/>
            <person name="Bruce D."/>
            <person name="Madsen E.L."/>
        </authorList>
    </citation>
    <scope>NUCLEOTIDE SEQUENCE [LARGE SCALE GENOMIC DNA]</scope>
    <source>
        <strain evidence="8">CJ2</strain>
    </source>
</reference>
<dbReference type="InterPro" id="IPR021647">
    <property type="entry name" value="CusF_Ec"/>
</dbReference>
<evidence type="ECO:0000256" key="3">
    <source>
        <dbReference type="ARBA" id="ARBA00022764"/>
    </source>
</evidence>
<dbReference type="PANTHER" id="PTHR38439">
    <property type="entry name" value="AURACYANIN-B"/>
    <property type="match status" value="1"/>
</dbReference>